<proteinExistence type="predicted"/>
<reference evidence="2" key="1">
    <citation type="submission" date="2015-05" db="EMBL/GenBank/DDBJ databases">
        <authorList>
            <person name="Urmite Genomes"/>
        </authorList>
    </citation>
    <scope>NUCLEOTIDE SEQUENCE [LARGE SCALE GENOMIC DNA]</scope>
    <source>
        <strain evidence="2">LF1</strain>
    </source>
</reference>
<sequence length="79" mass="8828">MPILAWILKYLIEGVLKGDRHHYIYKVHDNFSAMLIGAEGARLLGEYGAGETPQAQVAPRRLPVPAESELLERKSTNKV</sequence>
<gene>
    <name evidence="1" type="ORF">BN000_05492</name>
</gene>
<dbReference type="EMBL" id="CVRB01000010">
    <property type="protein sequence ID" value="CRK85395.1"/>
    <property type="molecule type" value="Genomic_DNA"/>
</dbReference>
<dbReference type="Proteomes" id="UP000199087">
    <property type="component" value="Unassembled WGS sequence"/>
</dbReference>
<dbReference type="AlphaFoldDB" id="A0A0U1P505"/>
<name>A0A0U1P505_9BACI</name>
<accession>A0A0U1P505</accession>
<evidence type="ECO:0000313" key="2">
    <source>
        <dbReference type="Proteomes" id="UP000199087"/>
    </source>
</evidence>
<protein>
    <submittedName>
        <fullName evidence="1">Uncharacterized protein</fullName>
    </submittedName>
</protein>
<dbReference type="STRING" id="1499688.BN000_05492"/>
<evidence type="ECO:0000313" key="1">
    <source>
        <dbReference type="EMBL" id="CRK85395.1"/>
    </source>
</evidence>
<organism evidence="1 2">
    <name type="scientific">Neobacillus massiliamazoniensis</name>
    <dbReference type="NCBI Taxonomy" id="1499688"/>
    <lineage>
        <taxon>Bacteria</taxon>
        <taxon>Bacillati</taxon>
        <taxon>Bacillota</taxon>
        <taxon>Bacilli</taxon>
        <taxon>Bacillales</taxon>
        <taxon>Bacillaceae</taxon>
        <taxon>Neobacillus</taxon>
    </lineage>
</organism>
<keyword evidence="2" id="KW-1185">Reference proteome</keyword>